<evidence type="ECO:0000313" key="3">
    <source>
        <dbReference type="Proteomes" id="UP000197032"/>
    </source>
</evidence>
<organism evidence="2 3">
    <name type="scientific">Calderihabitans maritimus</name>
    <dbReference type="NCBI Taxonomy" id="1246530"/>
    <lineage>
        <taxon>Bacteria</taxon>
        <taxon>Bacillati</taxon>
        <taxon>Bacillota</taxon>
        <taxon>Clostridia</taxon>
        <taxon>Neomoorellales</taxon>
        <taxon>Calderihabitantaceae</taxon>
        <taxon>Calderihabitans</taxon>
    </lineage>
</organism>
<dbReference type="Gene3D" id="1.20.58.100">
    <property type="entry name" value="Fumarate reductase/succinate dehydrogenase flavoprotein-like, C-terminal domain"/>
    <property type="match status" value="1"/>
</dbReference>
<dbReference type="GO" id="GO:0000104">
    <property type="term" value="F:succinate dehydrogenase activity"/>
    <property type="evidence" value="ECO:0007669"/>
    <property type="project" value="TreeGrafter"/>
</dbReference>
<dbReference type="SUPFAM" id="SSF46977">
    <property type="entry name" value="Succinate dehydrogenase/fumarate reductase flavoprotein C-terminal domain"/>
    <property type="match status" value="1"/>
</dbReference>
<dbReference type="GO" id="GO:0005886">
    <property type="term" value="C:plasma membrane"/>
    <property type="evidence" value="ECO:0007669"/>
    <property type="project" value="TreeGrafter"/>
</dbReference>
<reference evidence="3" key="1">
    <citation type="journal article" date="2017" name="Appl. Environ. Microbiol.">
        <title>Genomic analysis of Calderihabitans maritimus KKC1, a thermophilic hydrogenogenic carboxydotrophic bacterium isolated from marine sediment.</title>
        <authorList>
            <person name="Omae K."/>
            <person name="Yoneda Y."/>
            <person name="Fukuyama Y."/>
            <person name="Yoshida T."/>
            <person name="Sako Y."/>
        </authorList>
    </citation>
    <scope>NUCLEOTIDE SEQUENCE [LARGE SCALE GENOMIC DNA]</scope>
    <source>
        <strain evidence="3">KKC1</strain>
    </source>
</reference>
<feature type="domain" description="Fumarate reductase/succinate dehydrogenase flavoprotein-like C-terminal" evidence="1">
    <location>
        <begin position="9"/>
        <end position="103"/>
    </location>
</feature>
<comment type="caution">
    <text evidence="2">The sequence shown here is derived from an EMBL/GenBank/DDBJ whole genome shotgun (WGS) entry which is preliminary data.</text>
</comment>
<dbReference type="GO" id="GO:0009061">
    <property type="term" value="P:anaerobic respiration"/>
    <property type="evidence" value="ECO:0007669"/>
    <property type="project" value="TreeGrafter"/>
</dbReference>
<dbReference type="EMBL" id="BDGJ01000122">
    <property type="protein sequence ID" value="GAW93219.1"/>
    <property type="molecule type" value="Genomic_DNA"/>
</dbReference>
<protein>
    <submittedName>
        <fullName evidence="2">L-aspartate oxidase</fullName>
    </submittedName>
</protein>
<keyword evidence="3" id="KW-1185">Reference proteome</keyword>
<dbReference type="AlphaFoldDB" id="A0A1Z5HUK3"/>
<name>A0A1Z5HUK3_9FIRM</name>
<dbReference type="InterPro" id="IPR015939">
    <property type="entry name" value="Fum_Rdtase/Succ_DH_flav-like_C"/>
</dbReference>
<dbReference type="PANTHER" id="PTHR11632">
    <property type="entry name" value="SUCCINATE DEHYDROGENASE 2 FLAVOPROTEIN SUBUNIT"/>
    <property type="match status" value="1"/>
</dbReference>
<dbReference type="InterPro" id="IPR037099">
    <property type="entry name" value="Fum_R/Succ_DH_flav-like_C_sf"/>
</dbReference>
<dbReference type="Pfam" id="PF02910">
    <property type="entry name" value="Succ_DH_flav_C"/>
    <property type="match status" value="1"/>
</dbReference>
<accession>A0A1Z5HUK3</accession>
<proteinExistence type="predicted"/>
<evidence type="ECO:0000259" key="1">
    <source>
        <dbReference type="Pfam" id="PF02910"/>
    </source>
</evidence>
<evidence type="ECO:0000313" key="2">
    <source>
        <dbReference type="EMBL" id="GAW93219.1"/>
    </source>
</evidence>
<dbReference type="GO" id="GO:0050660">
    <property type="term" value="F:flavin adenine dinucleotide binding"/>
    <property type="evidence" value="ECO:0007669"/>
    <property type="project" value="TreeGrafter"/>
</dbReference>
<dbReference type="InterPro" id="IPR030664">
    <property type="entry name" value="SdhA/FrdA/AprA"/>
</dbReference>
<dbReference type="Proteomes" id="UP000197032">
    <property type="component" value="Unassembled WGS sequence"/>
</dbReference>
<dbReference type="PANTHER" id="PTHR11632:SF51">
    <property type="entry name" value="SUCCINATE DEHYDROGENASE [UBIQUINONE] FLAVOPROTEIN SUBUNIT, MITOCHONDRIAL"/>
    <property type="match status" value="1"/>
</dbReference>
<sequence>MFGFKEIKQKLQQIALKALGLERNERLLQEGLQELAALENELTPIMINQIKFAPTDLIIKLYELENMTLVIKAAIIAALARTESRGAHYRLDYPKKESSWLKNITV</sequence>
<gene>
    <name evidence="2" type="ORF">KKC1_23580</name>
</gene>
<dbReference type="GO" id="GO:0009055">
    <property type="term" value="F:electron transfer activity"/>
    <property type="evidence" value="ECO:0007669"/>
    <property type="project" value="TreeGrafter"/>
</dbReference>